<dbReference type="RefSeq" id="WP_220303976.1">
    <property type="nucleotide sequence ID" value="NZ_CP080590.1"/>
</dbReference>
<feature type="chain" id="PRO_5047270971" description="DUF4403 family protein" evidence="1">
    <location>
        <begin position="24"/>
        <end position="388"/>
    </location>
</feature>
<feature type="signal peptide" evidence="1">
    <location>
        <begin position="1"/>
        <end position="23"/>
    </location>
</feature>
<evidence type="ECO:0008006" key="4">
    <source>
        <dbReference type="Google" id="ProtNLM"/>
    </source>
</evidence>
<accession>A0ABX8W9T9</accession>
<evidence type="ECO:0000313" key="3">
    <source>
        <dbReference type="Proteomes" id="UP000825799"/>
    </source>
</evidence>
<evidence type="ECO:0000256" key="1">
    <source>
        <dbReference type="SAM" id="SignalP"/>
    </source>
</evidence>
<name>A0ABX8W9T9_9HYPH</name>
<dbReference type="Proteomes" id="UP000825799">
    <property type="component" value="Chromosome"/>
</dbReference>
<organism evidence="2 3">
    <name type="scientific">Devosia salina</name>
    <dbReference type="NCBI Taxonomy" id="2860336"/>
    <lineage>
        <taxon>Bacteria</taxon>
        <taxon>Pseudomonadati</taxon>
        <taxon>Pseudomonadota</taxon>
        <taxon>Alphaproteobacteria</taxon>
        <taxon>Hyphomicrobiales</taxon>
        <taxon>Devosiaceae</taxon>
        <taxon>Devosia</taxon>
    </lineage>
</organism>
<keyword evidence="3" id="KW-1185">Reference proteome</keyword>
<protein>
    <recommendedName>
        <fullName evidence="4">DUF4403 family protein</fullName>
    </recommendedName>
</protein>
<gene>
    <name evidence="2" type="ORF">K1X15_12595</name>
</gene>
<dbReference type="EMBL" id="CP080590">
    <property type="protein sequence ID" value="QYO75477.1"/>
    <property type="molecule type" value="Genomic_DNA"/>
</dbReference>
<keyword evidence="1" id="KW-0732">Signal</keyword>
<sequence>MQEQILRVLFGASLALLAYPAHAVEVDDFVRSIEASGGNLIYLGDARVAGDAVIVDGLSVRDGVRDILLDGQFTFAGITRQPNSGYLVDSITAPKIVFRDQATDFAFATLKGLSLEGYVVPGQSSPIPYPIYLHTGRFTWLDFPLTVGGFAFEIEPTIINDTVASVAISTAINGLNVDLPDDPPQSDKLASTLSALDVHELTFDFSESYLWHDDGRLSYSNQTRLAGFGEALLEFAVDGLTQARIEDIGLAWITAQIDNPTARTSWADPIFGLSIEQASFRYEAGPLLPQVLDHLGGEIGSRDALAAAIEDTIMAQVEALDIPAVTVMVRPTLRAFLAAPSSLEVRSDPPAPVTLMSVSAAMMLDKAGIVRLLGLSIDANNPPRADAP</sequence>
<reference evidence="2 3" key="1">
    <citation type="submission" date="2021-08" db="EMBL/GenBank/DDBJ databases">
        <title>Devosia salina sp. nov., isolated from the South China Sea sediment.</title>
        <authorList>
            <person name="Zhou Z."/>
        </authorList>
    </citation>
    <scope>NUCLEOTIDE SEQUENCE [LARGE SCALE GENOMIC DNA]</scope>
    <source>
        <strain evidence="2 3">SCS-3</strain>
    </source>
</reference>
<evidence type="ECO:0000313" key="2">
    <source>
        <dbReference type="EMBL" id="QYO75477.1"/>
    </source>
</evidence>
<proteinExistence type="predicted"/>